<dbReference type="SUPFAM" id="SSF51679">
    <property type="entry name" value="Bacterial luciferase-like"/>
    <property type="match status" value="1"/>
</dbReference>
<keyword evidence="1" id="KW-0285">Flavoprotein</keyword>
<evidence type="ECO:0000256" key="4">
    <source>
        <dbReference type="ARBA" id="ARBA00023033"/>
    </source>
</evidence>
<accession>A0A0S4QZU8</accession>
<gene>
    <name evidence="6" type="ORF">Ga0074812_14133</name>
</gene>
<keyword evidence="2" id="KW-0288">FMN</keyword>
<dbReference type="NCBIfam" id="TIGR03621">
    <property type="entry name" value="F420_MSMEG_2516"/>
    <property type="match status" value="1"/>
</dbReference>
<proteinExistence type="predicted"/>
<dbReference type="GO" id="GO:0008726">
    <property type="term" value="F:alkanesulfonate monooxygenase activity"/>
    <property type="evidence" value="ECO:0007669"/>
    <property type="project" value="TreeGrafter"/>
</dbReference>
<feature type="domain" description="Luciferase-like" evidence="5">
    <location>
        <begin position="10"/>
        <end position="241"/>
    </location>
</feature>
<dbReference type="PANTHER" id="PTHR42847">
    <property type="entry name" value="ALKANESULFONATE MONOOXYGENASE"/>
    <property type="match status" value="1"/>
</dbReference>
<protein>
    <submittedName>
        <fullName evidence="6">Probable F420-dependent oxidoreductase, MSMEG_2516 family</fullName>
    </submittedName>
</protein>
<keyword evidence="3" id="KW-0560">Oxidoreductase</keyword>
<name>A0A0S4QZU8_9ACTN</name>
<dbReference type="GO" id="GO:0046306">
    <property type="term" value="P:alkanesulfonate catabolic process"/>
    <property type="evidence" value="ECO:0007669"/>
    <property type="project" value="TreeGrafter"/>
</dbReference>
<evidence type="ECO:0000256" key="1">
    <source>
        <dbReference type="ARBA" id="ARBA00022630"/>
    </source>
</evidence>
<evidence type="ECO:0000259" key="5">
    <source>
        <dbReference type="Pfam" id="PF00296"/>
    </source>
</evidence>
<reference evidence="7" key="1">
    <citation type="submission" date="2015-11" db="EMBL/GenBank/DDBJ databases">
        <authorList>
            <person name="Varghese N."/>
        </authorList>
    </citation>
    <scope>NUCLEOTIDE SEQUENCE [LARGE SCALE GENOMIC DNA]</scope>
    <source>
        <strain evidence="7">DSM 45899</strain>
    </source>
</reference>
<dbReference type="Proteomes" id="UP000198802">
    <property type="component" value="Unassembled WGS sequence"/>
</dbReference>
<keyword evidence="7" id="KW-1185">Reference proteome</keyword>
<evidence type="ECO:0000256" key="3">
    <source>
        <dbReference type="ARBA" id="ARBA00023002"/>
    </source>
</evidence>
<keyword evidence="4" id="KW-0503">Monooxygenase</keyword>
<dbReference type="InterPro" id="IPR019923">
    <property type="entry name" value="Lucif-like_OxRdtase_MSMEG_2516"/>
</dbReference>
<dbReference type="InterPro" id="IPR011251">
    <property type="entry name" value="Luciferase-like_dom"/>
</dbReference>
<dbReference type="InterPro" id="IPR036661">
    <property type="entry name" value="Luciferase-like_sf"/>
</dbReference>
<dbReference type="PANTHER" id="PTHR42847:SF4">
    <property type="entry name" value="ALKANESULFONATE MONOOXYGENASE-RELATED"/>
    <property type="match status" value="1"/>
</dbReference>
<dbReference type="RefSeq" id="WP_091285560.1">
    <property type="nucleotide sequence ID" value="NZ_FAOZ01000041.1"/>
</dbReference>
<dbReference type="InterPro" id="IPR050172">
    <property type="entry name" value="SsuD_RutA_monooxygenase"/>
</dbReference>
<dbReference type="EMBL" id="FAOZ01000041">
    <property type="protein sequence ID" value="CUU60514.1"/>
    <property type="molecule type" value="Genomic_DNA"/>
</dbReference>
<evidence type="ECO:0000313" key="6">
    <source>
        <dbReference type="EMBL" id="CUU60514.1"/>
    </source>
</evidence>
<dbReference type="Gene3D" id="3.20.20.30">
    <property type="entry name" value="Luciferase-like domain"/>
    <property type="match status" value="1"/>
</dbReference>
<sequence>MARRFRFNTGPGRTPDVGALRQAGQRIEALGYSTFALADHFMIPFAPLIALQAVADATSTLRITQTVLNQDFRHPAVLAKELATLDVLSEGRLQIGLGAGWMRAEYEQAGLRFDPAPARIERLEEVVVILKGLFGGESLHHAGRHFTVDGLRGTPRPHQRPRPPIMIGGGGRRLLSVAGRQADIVQIMPRISRGGPAEPERDPFGADTYLEKIDWVRAAAGDRFADMELAAQLLHVTVGAEPDEEFESFYQGFVRQRVDTGVGAVPTREELRASPMVFVGSLDEVCAQFVDVRDRFGISYFSTPLGATAEALAPVVERLADC</sequence>
<dbReference type="Pfam" id="PF00296">
    <property type="entry name" value="Bac_luciferase"/>
    <property type="match status" value="1"/>
</dbReference>
<evidence type="ECO:0000313" key="7">
    <source>
        <dbReference type="Proteomes" id="UP000198802"/>
    </source>
</evidence>
<dbReference type="AlphaFoldDB" id="A0A0S4QZU8"/>
<organism evidence="6 7">
    <name type="scientific">Parafrankia irregularis</name>
    <dbReference type="NCBI Taxonomy" id="795642"/>
    <lineage>
        <taxon>Bacteria</taxon>
        <taxon>Bacillati</taxon>
        <taxon>Actinomycetota</taxon>
        <taxon>Actinomycetes</taxon>
        <taxon>Frankiales</taxon>
        <taxon>Frankiaceae</taxon>
        <taxon>Parafrankia</taxon>
    </lineage>
</organism>
<evidence type="ECO:0000256" key="2">
    <source>
        <dbReference type="ARBA" id="ARBA00022643"/>
    </source>
</evidence>